<name>A0ABN9G8L0_9NEOB</name>
<dbReference type="Proteomes" id="UP001162483">
    <property type="component" value="Unassembled WGS sequence"/>
</dbReference>
<sequence length="79" mass="8926">MSGLFMWLKPPVTLWQCFLNPVLMDPQQVMFSGFPLFCTGMDWPAMVGLTCLLICSTRAGQRVLPAIRDSTFQPANTWN</sequence>
<comment type="caution">
    <text evidence="1">The sequence shown here is derived from an EMBL/GenBank/DDBJ whole genome shotgun (WGS) entry which is preliminary data.</text>
</comment>
<evidence type="ECO:0000313" key="1">
    <source>
        <dbReference type="EMBL" id="CAI9605728.1"/>
    </source>
</evidence>
<reference evidence="1" key="1">
    <citation type="submission" date="2023-05" db="EMBL/GenBank/DDBJ databases">
        <authorList>
            <person name="Stuckert A."/>
        </authorList>
    </citation>
    <scope>NUCLEOTIDE SEQUENCE</scope>
</reference>
<proteinExistence type="predicted"/>
<accession>A0ABN9G8L0</accession>
<protein>
    <submittedName>
        <fullName evidence="1">Uncharacterized protein</fullName>
    </submittedName>
</protein>
<dbReference type="EMBL" id="CATNWA010018165">
    <property type="protein sequence ID" value="CAI9605728.1"/>
    <property type="molecule type" value="Genomic_DNA"/>
</dbReference>
<organism evidence="1 2">
    <name type="scientific">Staurois parvus</name>
    <dbReference type="NCBI Taxonomy" id="386267"/>
    <lineage>
        <taxon>Eukaryota</taxon>
        <taxon>Metazoa</taxon>
        <taxon>Chordata</taxon>
        <taxon>Craniata</taxon>
        <taxon>Vertebrata</taxon>
        <taxon>Euteleostomi</taxon>
        <taxon>Amphibia</taxon>
        <taxon>Batrachia</taxon>
        <taxon>Anura</taxon>
        <taxon>Neobatrachia</taxon>
        <taxon>Ranoidea</taxon>
        <taxon>Ranidae</taxon>
        <taxon>Staurois</taxon>
    </lineage>
</organism>
<gene>
    <name evidence="1" type="ORF">SPARVUS_LOCUS13658247</name>
</gene>
<evidence type="ECO:0000313" key="2">
    <source>
        <dbReference type="Proteomes" id="UP001162483"/>
    </source>
</evidence>
<keyword evidence="2" id="KW-1185">Reference proteome</keyword>